<gene>
    <name evidence="6" type="ORF">GGQ60_002421</name>
</gene>
<dbReference type="PROSITE" id="PS50231">
    <property type="entry name" value="RICIN_B_LECTIN"/>
    <property type="match status" value="5"/>
</dbReference>
<dbReference type="GO" id="GO:0043157">
    <property type="term" value="P:response to cation stress"/>
    <property type="evidence" value="ECO:0007669"/>
    <property type="project" value="UniProtKB-ARBA"/>
</dbReference>
<dbReference type="SUPFAM" id="SSF50370">
    <property type="entry name" value="Ricin B-like lectins"/>
    <property type="match status" value="5"/>
</dbReference>
<dbReference type="PANTHER" id="PTHR31599">
    <property type="entry name" value="CALCIUM UP-REGULATED PROTEIN A-RELATED"/>
    <property type="match status" value="1"/>
</dbReference>
<protein>
    <recommendedName>
        <fullName evidence="5">Ricin B lectin domain-containing protein</fullName>
    </recommendedName>
</protein>
<evidence type="ECO:0000259" key="5">
    <source>
        <dbReference type="SMART" id="SM00458"/>
    </source>
</evidence>
<evidence type="ECO:0000256" key="1">
    <source>
        <dbReference type="ARBA" id="ARBA00004170"/>
    </source>
</evidence>
<evidence type="ECO:0000313" key="6">
    <source>
        <dbReference type="EMBL" id="MBB4108440.1"/>
    </source>
</evidence>
<feature type="domain" description="Ricin B lectin" evidence="5">
    <location>
        <begin position="406"/>
        <end position="550"/>
    </location>
</feature>
<dbReference type="PANTHER" id="PTHR31599:SF2">
    <property type="entry name" value="CALCIUM UP-REGULATED PROTEIN A-RELATED"/>
    <property type="match status" value="1"/>
</dbReference>
<feature type="domain" description="Ricin B lectin" evidence="5">
    <location>
        <begin position="176"/>
        <end position="305"/>
    </location>
</feature>
<feature type="domain" description="Ricin B lectin" evidence="5">
    <location>
        <begin position="611"/>
        <end position="753"/>
    </location>
</feature>
<name>A0A7W6KCZ9_9SPHI</name>
<comment type="function">
    <text evidence="4">May play an important role in stabilizing and/or regulating the cell membrane during Ca(2+) stress or certain stages of development.</text>
</comment>
<evidence type="ECO:0000256" key="3">
    <source>
        <dbReference type="ARBA" id="ARBA00022490"/>
    </source>
</evidence>
<dbReference type="SMART" id="SM00458">
    <property type="entry name" value="RICIN"/>
    <property type="match status" value="4"/>
</dbReference>
<dbReference type="Gene3D" id="2.80.10.50">
    <property type="match status" value="4"/>
</dbReference>
<reference evidence="6 7" key="1">
    <citation type="submission" date="2020-08" db="EMBL/GenBank/DDBJ databases">
        <title>Genomic Encyclopedia of Type Strains, Phase IV (KMG-IV): sequencing the most valuable type-strain genomes for metagenomic binning, comparative biology and taxonomic classification.</title>
        <authorList>
            <person name="Goeker M."/>
        </authorList>
    </citation>
    <scope>NUCLEOTIDE SEQUENCE [LARGE SCALE GENOMIC DNA]</scope>
    <source>
        <strain evidence="6 7">DSM 100774</strain>
    </source>
</reference>
<dbReference type="InterPro" id="IPR035992">
    <property type="entry name" value="Ricin_B-like_lectins"/>
</dbReference>
<evidence type="ECO:0000256" key="2">
    <source>
        <dbReference type="ARBA" id="ARBA00004496"/>
    </source>
</evidence>
<proteinExistence type="predicted"/>
<dbReference type="GO" id="GO:0005737">
    <property type="term" value="C:cytoplasm"/>
    <property type="evidence" value="ECO:0007669"/>
    <property type="project" value="UniProtKB-ARBA"/>
</dbReference>
<comment type="caution">
    <text evidence="6">The sequence shown here is derived from an EMBL/GenBank/DDBJ whole genome shotgun (WGS) entry which is preliminary data.</text>
</comment>
<feature type="domain" description="Ricin B lectin" evidence="5">
    <location>
        <begin position="21"/>
        <end position="156"/>
    </location>
</feature>
<dbReference type="InterPro" id="IPR000772">
    <property type="entry name" value="Ricin_B_lectin"/>
</dbReference>
<organism evidence="6 7">
    <name type="scientific">Pedobacter zeae</name>
    <dbReference type="NCBI Taxonomy" id="1737356"/>
    <lineage>
        <taxon>Bacteria</taxon>
        <taxon>Pseudomonadati</taxon>
        <taxon>Bacteroidota</taxon>
        <taxon>Sphingobacteriia</taxon>
        <taxon>Sphingobacteriales</taxon>
        <taxon>Sphingobacteriaceae</taxon>
        <taxon>Pedobacter</taxon>
    </lineage>
</organism>
<accession>A0A7W6KCZ9</accession>
<evidence type="ECO:0000313" key="7">
    <source>
        <dbReference type="Proteomes" id="UP000532273"/>
    </source>
</evidence>
<dbReference type="RefSeq" id="WP_183764032.1">
    <property type="nucleotide sequence ID" value="NZ_BMHZ01000001.1"/>
</dbReference>
<dbReference type="EMBL" id="JACIEF010000002">
    <property type="protein sequence ID" value="MBB4108440.1"/>
    <property type="molecule type" value="Genomic_DNA"/>
</dbReference>
<keyword evidence="3" id="KW-0963">Cytoplasm</keyword>
<dbReference type="InterPro" id="IPR051780">
    <property type="entry name" value="Ca_Up-reg_Membrane_Reg"/>
</dbReference>
<sequence>MSNTNQSSQSGPQLMTGVPFYFQTAISGSPNNAYPKSVMSRRNGIIIDDWSPGSPEQMWQLNADGSISPWQTTSQVLTAQSTSPTSCVQITLEAYDGSQALSAAQIWTMQNNHFSVDMGGSIGTVYLNLYNADLSPGTMVITYETSDGDNEKWFLFPATDSQQASNNFYIQTGMSGEVNGQANPYVLSVNSDNAVVIEQLAPGSGSQIWTINPNGTITPIGNYQVVLTANSSGSGQVTLETFNSATQTPSPAQTWNYSNNQFWVDLDSPVVGIVYLNVDGGNQTSGAEVVTYEQTSGNNEIWYTIPASPIMMGEWFYLKTNMPNSAGDHSVYVMTVSDTNISAGTPVVIQPLNPGSPTQLWRMQGDGVIVNSLNPGLALASTPDDHNVTLEATGGSYWVQWFLMSNGMLATGSSGDNFYLNVQGGGNATAGQNLITYGFSTASNELWTALPYEPEGLYFTIRNAAYAQSGPMSNLLSLTPGGVATLAPPSGGLVTPTGYAALFQLWRKTTDGHILSATNPGMVLTATEGASSLTIAPLDPTNDKQLWTTNYSQLESIKGPLKKAVAGTIENLHYKQILCGNVLQNPPSSGSSYPNDALWAIVPHGMPFSEPTTIRNAGNGQAGLFLSLPDSYEKDGIYPVTVGAISSDADLTMWQYEYPGYMVSALDPGIVLSLEIDPSGTPQNPKYLNSVVTYMKDPGGKLFQLWTISDEGLIINQYNGKALTIAAASPGAAITTEGVSGDTATALQVWDFSPGKALQTVLAQPSWAYPTFTGSEATAYSDICSQLNQSDIRSQYINLAAPVGGFQSQISVILTGYASGHTALPAGTAIGDFISVAQQLSKEFTAVSAVQALFGQATTLYLSLSQAQSMTLSELITACELTTGISAKVTPPKKKNGWFGPLLEGVLYTVMNVAGTFVADPAAGTEASLFVKFMKNGLPCFANIMATGYSTYQGSQQTSSYVAYEAQKIQQDFYNYEMTVAQLQQMLLQEFEALGTALGNIETFILSDWGKTQAVYEMSNRIGDMSSLFWPSTMTARDVQQMLLPYTVEVLKTLLPANASYHISATMHTNYQNRQGEGWHNGNYFTENQDGTENMYSTNVSQQVMNQLWACGTKAISFYRGLNGWHLPYSYQDMLITGKSGVPAGASALVTVENFTNVELVLTLTLSSLVGEGSYFDYPFKYTPQTYNISAYRALQFAGASWVYHTDSNGEDTPYALAAPNLGPGITITDSQGGNVMNVEVFNTYQSWTPNTSIPAILSYKNQYNYAPYQTIINQTIAPDGMILVTITVTC</sequence>
<comment type="subcellular location">
    <subcellularLocation>
        <location evidence="2">Cytoplasm</location>
    </subcellularLocation>
    <subcellularLocation>
        <location evidence="1">Membrane</location>
        <topology evidence="1">Peripheral membrane protein</topology>
    </subcellularLocation>
</comment>
<dbReference type="CDD" id="cd00161">
    <property type="entry name" value="beta-trefoil_Ricin-like"/>
    <property type="match status" value="1"/>
</dbReference>
<evidence type="ECO:0000256" key="4">
    <source>
        <dbReference type="ARBA" id="ARBA00049619"/>
    </source>
</evidence>
<dbReference type="Proteomes" id="UP000532273">
    <property type="component" value="Unassembled WGS sequence"/>
</dbReference>